<dbReference type="EC" id="4.2.1.44" evidence="2"/>
<dbReference type="SUPFAM" id="SSF51658">
    <property type="entry name" value="Xylose isomerase-like"/>
    <property type="match status" value="1"/>
</dbReference>
<reference evidence="2" key="1">
    <citation type="submission" date="2023-07" db="EMBL/GenBank/DDBJ databases">
        <title>Sequencing the genomes of 1000 actinobacteria strains.</title>
        <authorList>
            <person name="Klenk H.-P."/>
        </authorList>
    </citation>
    <scope>NUCLEOTIDE SEQUENCE</scope>
    <source>
        <strain evidence="2">DSM 44707</strain>
    </source>
</reference>
<comment type="caution">
    <text evidence="2">The sequence shown here is derived from an EMBL/GenBank/DDBJ whole genome shotgun (WGS) entry which is preliminary data.</text>
</comment>
<feature type="domain" description="Xylose isomerase-like TIM barrel" evidence="1">
    <location>
        <begin position="31"/>
        <end position="283"/>
    </location>
</feature>
<keyword evidence="3" id="KW-1185">Reference proteome</keyword>
<organism evidence="2 3">
    <name type="scientific">Catenuloplanes atrovinosus</name>
    <dbReference type="NCBI Taxonomy" id="137266"/>
    <lineage>
        <taxon>Bacteria</taxon>
        <taxon>Bacillati</taxon>
        <taxon>Actinomycetota</taxon>
        <taxon>Actinomycetes</taxon>
        <taxon>Micromonosporales</taxon>
        <taxon>Micromonosporaceae</taxon>
        <taxon>Catenuloplanes</taxon>
    </lineage>
</organism>
<dbReference type="InterPro" id="IPR013022">
    <property type="entry name" value="Xyl_isomerase-like_TIM-brl"/>
</dbReference>
<dbReference type="EMBL" id="JAVDYB010000001">
    <property type="protein sequence ID" value="MDR7276223.1"/>
    <property type="molecule type" value="Genomic_DNA"/>
</dbReference>
<dbReference type="GO" id="GO:0050114">
    <property type="term" value="F:myo-inosose-2 dehydratase activity"/>
    <property type="evidence" value="ECO:0007669"/>
    <property type="project" value="UniProtKB-EC"/>
</dbReference>
<proteinExistence type="predicted"/>
<dbReference type="PANTHER" id="PTHR12110:SF41">
    <property type="entry name" value="INOSOSE DEHYDRATASE"/>
    <property type="match status" value="1"/>
</dbReference>
<evidence type="ECO:0000313" key="2">
    <source>
        <dbReference type="EMBL" id="MDR7276223.1"/>
    </source>
</evidence>
<protein>
    <submittedName>
        <fullName evidence="2">Inosose dehydratase</fullName>
        <ecNumber evidence="2">4.2.1.44</ecNumber>
    </submittedName>
</protein>
<sequence length="298" mass="31891">MVNLILGNCPASWGVRWAGAGPRPPWRRFLDELAGAGYGWLELGPYGYLPTDPSRLNDELARRGLRVCAGTVHGCGGLHRAGEFGDMLARTRRAAELAAGTGARDLVFVPVPGYRDEFTGAWAESDKLDDDGWKVLVRTANELGKHALGEYGLTLSVQPHADTHLETVAQIGRFLAETDPAYVSLCLDTGHVAYAGGDPAALIAEHPDRVGLVHVKQIDPRLAIRAQRESLAYGQAVALGACCEPPHGLPALPPVLDAMRERGQDAFVVVAHEPPPGTEDAAAVAARTRDYLLACQNQ</sequence>
<dbReference type="Proteomes" id="UP001183643">
    <property type="component" value="Unassembled WGS sequence"/>
</dbReference>
<keyword evidence="2" id="KW-0456">Lyase</keyword>
<dbReference type="InterPro" id="IPR036237">
    <property type="entry name" value="Xyl_isomerase-like_sf"/>
</dbReference>
<dbReference type="Pfam" id="PF01261">
    <property type="entry name" value="AP_endonuc_2"/>
    <property type="match status" value="1"/>
</dbReference>
<dbReference type="RefSeq" id="WP_310368202.1">
    <property type="nucleotide sequence ID" value="NZ_JAVDYB010000001.1"/>
</dbReference>
<dbReference type="PANTHER" id="PTHR12110">
    <property type="entry name" value="HYDROXYPYRUVATE ISOMERASE"/>
    <property type="match status" value="1"/>
</dbReference>
<evidence type="ECO:0000259" key="1">
    <source>
        <dbReference type="Pfam" id="PF01261"/>
    </source>
</evidence>
<name>A0AAE4C9M6_9ACTN</name>
<dbReference type="InterPro" id="IPR050312">
    <property type="entry name" value="IolE/XylAMocC-like"/>
</dbReference>
<gene>
    <name evidence="2" type="ORF">J2S41_003001</name>
</gene>
<accession>A0AAE4C9M6</accession>
<evidence type="ECO:0000313" key="3">
    <source>
        <dbReference type="Proteomes" id="UP001183643"/>
    </source>
</evidence>
<dbReference type="AlphaFoldDB" id="A0AAE4C9M6"/>
<dbReference type="Gene3D" id="3.20.20.150">
    <property type="entry name" value="Divalent-metal-dependent TIM barrel enzymes"/>
    <property type="match status" value="1"/>
</dbReference>